<dbReference type="RefSeq" id="WP_211464610.1">
    <property type="nucleotide sequence ID" value="NZ_JAGSXH010000008.1"/>
</dbReference>
<keyword evidence="9" id="KW-1185">Reference proteome</keyword>
<dbReference type="GO" id="GO:0050136">
    <property type="term" value="F:NADH dehydrogenase (quinone) (non-electrogenic) activity"/>
    <property type="evidence" value="ECO:0007669"/>
    <property type="project" value="UniProtKB-UniRule"/>
</dbReference>
<dbReference type="EMBL" id="JAGSXH010000008">
    <property type="protein sequence ID" value="MBS2962212.1"/>
    <property type="molecule type" value="Genomic_DNA"/>
</dbReference>
<dbReference type="PANTHER" id="PTHR22773">
    <property type="entry name" value="NADH DEHYDROGENASE"/>
    <property type="match status" value="1"/>
</dbReference>
<keyword evidence="5" id="KW-0813">Transport</keyword>
<dbReference type="InterPro" id="IPR001750">
    <property type="entry name" value="ND/Mrp_TM"/>
</dbReference>
<feature type="transmembrane region" description="Helical" evidence="5">
    <location>
        <begin position="504"/>
        <end position="525"/>
    </location>
</feature>
<reference evidence="8" key="1">
    <citation type="submission" date="2021-04" db="EMBL/GenBank/DDBJ databases">
        <title>Genome based classification of Actinospica acidithermotolerans sp. nov., an actinobacterium isolated from an Indonesian hot spring.</title>
        <authorList>
            <person name="Kusuma A.B."/>
            <person name="Putra K.E."/>
            <person name="Nafisah S."/>
            <person name="Loh J."/>
            <person name="Nouioui I."/>
            <person name="Goodfellow M."/>
        </authorList>
    </citation>
    <scope>NUCLEOTIDE SEQUENCE</scope>
    <source>
        <strain evidence="8">DSM 45618</strain>
    </source>
</reference>
<dbReference type="Proteomes" id="UP000677913">
    <property type="component" value="Unassembled WGS sequence"/>
</dbReference>
<keyword evidence="5" id="KW-0520">NAD</keyword>
<dbReference type="GO" id="GO:0048038">
    <property type="term" value="F:quinone binding"/>
    <property type="evidence" value="ECO:0007669"/>
    <property type="project" value="UniProtKB-KW"/>
</dbReference>
<dbReference type="Pfam" id="PF00361">
    <property type="entry name" value="Proton_antipo_M"/>
    <property type="match status" value="1"/>
</dbReference>
<accession>A0A8J8B9V0</accession>
<proteinExistence type="inferred from homology"/>
<feature type="transmembrane region" description="Helical" evidence="5">
    <location>
        <begin position="325"/>
        <end position="343"/>
    </location>
</feature>
<keyword evidence="2 5" id="KW-0812">Transmembrane</keyword>
<dbReference type="EC" id="7.1.1.-" evidence="5"/>
<evidence type="ECO:0000256" key="5">
    <source>
        <dbReference type="HAMAP-Rule" id="MF_00445"/>
    </source>
</evidence>
<comment type="function">
    <text evidence="5">NDH-1 shuttles electrons from NADH, via FMN and iron-sulfur (Fe-S) centers, to quinones in the respiratory chain. The immediate electron acceptor for the enzyme in this species is believed to be a menaquinone. Couples the redox reaction to proton translocation (for every two electrons transferred, four hydrogen ions are translocated across the cytoplasmic membrane), and thus conserves the redox energy in a proton gradient.</text>
</comment>
<comment type="subcellular location">
    <subcellularLocation>
        <location evidence="5">Cell membrane</location>
        <topology evidence="5">Multi-pass membrane protein</topology>
    </subcellularLocation>
    <subcellularLocation>
        <location evidence="1">Endomembrane system</location>
        <topology evidence="1">Multi-pass membrane protein</topology>
    </subcellularLocation>
    <subcellularLocation>
        <location evidence="6">Membrane</location>
        <topology evidence="6">Multi-pass membrane protein</topology>
    </subcellularLocation>
</comment>
<keyword evidence="5" id="KW-1278">Translocase</keyword>
<comment type="subunit">
    <text evidence="5">NDH-1 is composed of 14 different subunits. Subunits NuoA, H, J, K, L, M, N constitute the membrane sector of the complex.</text>
</comment>
<protein>
    <recommendedName>
        <fullName evidence="5">NADH-quinone oxidoreductase subunit N</fullName>
        <ecNumber evidence="5">7.1.1.-</ecNumber>
    </recommendedName>
    <alternativeName>
        <fullName evidence="5">NADH dehydrogenase I subunit N</fullName>
    </alternativeName>
    <alternativeName>
        <fullName evidence="5">NDH-1 subunit N</fullName>
    </alternativeName>
</protein>
<sequence>MPSILAASTAAASNTAPFTAPHVEWGKLSPMLIVLGAATMGVLVEAFAPRAARYRLQVGLTLLALAAAFAAVIALHDTPTSVAAAGAVAVDKTTLFFQGTILAISFIAVLVIAERRTEGGQDAFAAQGGSVPGSQQEREAVRAGWLTTEVYPLVLFSIGGMLLFPAANDLLTMFVALEVLSLPLYLVCGLARHRRLLSQEAALKYFLLGAFSSAFFLYGAALLYGYAGSVQLSNSDPHNPGIAQAVAAHAHGPALLYTGIALLGMGLLFKVGAAPFHMWTPDVYEGAPTPITGFMSAATKIAAFGALVRVLDVGLAGSVDVWRPVIEIVAILTMVVGGILALTQRNVKRMLAYSAILNAGYIIMALVSTGHDALASLLFFLPTYGIALVGSFAVVTLVRDAGGVEATDLSRWAGLGKSAPIPATLMSIFLLAFAGIPFTSIFVGKFAVFQAALAAGAPQLVIVAVLASAVAAFFYLRVIVVMFFSDPMPDGPTIANPSIAVKTALAVSALVTVAMGVAPAALLHLSNAAAVLAR</sequence>
<evidence type="ECO:0000256" key="3">
    <source>
        <dbReference type="ARBA" id="ARBA00022989"/>
    </source>
</evidence>
<feature type="transmembrane region" description="Helical" evidence="5">
    <location>
        <begin position="56"/>
        <end position="75"/>
    </location>
</feature>
<evidence type="ECO:0000313" key="9">
    <source>
        <dbReference type="Proteomes" id="UP000677913"/>
    </source>
</evidence>
<feature type="transmembrane region" description="Helical" evidence="5">
    <location>
        <begin position="246"/>
        <end position="269"/>
    </location>
</feature>
<evidence type="ECO:0000259" key="7">
    <source>
        <dbReference type="Pfam" id="PF00361"/>
    </source>
</evidence>
<feature type="transmembrane region" description="Helical" evidence="5">
    <location>
        <begin position="170"/>
        <end position="191"/>
    </location>
</feature>
<evidence type="ECO:0000313" key="8">
    <source>
        <dbReference type="EMBL" id="MBS2962212.1"/>
    </source>
</evidence>
<feature type="transmembrane region" description="Helical" evidence="5">
    <location>
        <begin position="25"/>
        <end position="44"/>
    </location>
</feature>
<keyword evidence="5" id="KW-1003">Cell membrane</keyword>
<evidence type="ECO:0000256" key="2">
    <source>
        <dbReference type="ARBA" id="ARBA00022692"/>
    </source>
</evidence>
<evidence type="ECO:0000256" key="1">
    <source>
        <dbReference type="ARBA" id="ARBA00004127"/>
    </source>
</evidence>
<feature type="transmembrane region" description="Helical" evidence="5">
    <location>
        <begin position="203"/>
        <end position="226"/>
    </location>
</feature>
<feature type="transmembrane region" description="Helical" evidence="5">
    <location>
        <begin position="460"/>
        <end position="484"/>
    </location>
</feature>
<dbReference type="GO" id="GO:0008137">
    <property type="term" value="F:NADH dehydrogenase (ubiquinone) activity"/>
    <property type="evidence" value="ECO:0007669"/>
    <property type="project" value="InterPro"/>
</dbReference>
<organism evidence="8 9">
    <name type="scientific">Actinocrinis puniceicyclus</name>
    <dbReference type="NCBI Taxonomy" id="977794"/>
    <lineage>
        <taxon>Bacteria</taxon>
        <taxon>Bacillati</taxon>
        <taxon>Actinomycetota</taxon>
        <taxon>Actinomycetes</taxon>
        <taxon>Catenulisporales</taxon>
        <taxon>Actinospicaceae</taxon>
        <taxon>Actinocrinis</taxon>
    </lineage>
</organism>
<feature type="transmembrane region" description="Helical" evidence="5">
    <location>
        <begin position="419"/>
        <end position="448"/>
    </location>
</feature>
<keyword evidence="8" id="KW-0560">Oxidoreductase</keyword>
<feature type="transmembrane region" description="Helical" evidence="5">
    <location>
        <begin position="373"/>
        <end position="398"/>
    </location>
</feature>
<dbReference type="NCBIfam" id="NF004441">
    <property type="entry name" value="PRK05777.1-4"/>
    <property type="match status" value="1"/>
</dbReference>
<evidence type="ECO:0000256" key="4">
    <source>
        <dbReference type="ARBA" id="ARBA00023136"/>
    </source>
</evidence>
<dbReference type="GO" id="GO:0042773">
    <property type="term" value="P:ATP synthesis coupled electron transport"/>
    <property type="evidence" value="ECO:0007669"/>
    <property type="project" value="InterPro"/>
</dbReference>
<keyword evidence="4 5" id="KW-0472">Membrane</keyword>
<dbReference type="GO" id="GO:0012505">
    <property type="term" value="C:endomembrane system"/>
    <property type="evidence" value="ECO:0007669"/>
    <property type="project" value="UniProtKB-SubCell"/>
</dbReference>
<comment type="similarity">
    <text evidence="5">Belongs to the complex I subunit 2 family.</text>
</comment>
<comment type="caution">
    <text evidence="8">The sequence shown here is derived from an EMBL/GenBank/DDBJ whole genome shotgun (WGS) entry which is preliminary data.</text>
</comment>
<dbReference type="HAMAP" id="MF_00445">
    <property type="entry name" value="NDH1_NuoN_1"/>
    <property type="match status" value="1"/>
</dbReference>
<keyword evidence="5" id="KW-0874">Quinone</keyword>
<name>A0A8J8B9V0_9ACTN</name>
<gene>
    <name evidence="5 8" type="primary">nuoN</name>
    <name evidence="8" type="ORF">KGA66_04090</name>
</gene>
<keyword evidence="3 5" id="KW-1133">Transmembrane helix</keyword>
<dbReference type="NCBIfam" id="TIGR01770">
    <property type="entry name" value="NDH_I_N"/>
    <property type="match status" value="1"/>
</dbReference>
<dbReference type="GO" id="GO:0005886">
    <property type="term" value="C:plasma membrane"/>
    <property type="evidence" value="ECO:0007669"/>
    <property type="project" value="UniProtKB-SubCell"/>
</dbReference>
<feature type="transmembrane region" description="Helical" evidence="5">
    <location>
        <begin position="143"/>
        <end position="164"/>
    </location>
</feature>
<feature type="transmembrane region" description="Helical" evidence="5">
    <location>
        <begin position="95"/>
        <end position="113"/>
    </location>
</feature>
<dbReference type="AlphaFoldDB" id="A0A8J8B9V0"/>
<evidence type="ECO:0000256" key="6">
    <source>
        <dbReference type="RuleBase" id="RU000320"/>
    </source>
</evidence>
<comment type="catalytic activity">
    <reaction evidence="5">
        <text>a quinone + NADH + 5 H(+)(in) = a quinol + NAD(+) + 4 H(+)(out)</text>
        <dbReference type="Rhea" id="RHEA:57888"/>
        <dbReference type="ChEBI" id="CHEBI:15378"/>
        <dbReference type="ChEBI" id="CHEBI:24646"/>
        <dbReference type="ChEBI" id="CHEBI:57540"/>
        <dbReference type="ChEBI" id="CHEBI:57945"/>
        <dbReference type="ChEBI" id="CHEBI:132124"/>
    </reaction>
</comment>
<dbReference type="InterPro" id="IPR010096">
    <property type="entry name" value="NADH-Q_OxRdtase_suN/2"/>
</dbReference>
<feature type="domain" description="NADH:quinone oxidoreductase/Mrp antiporter transmembrane" evidence="7">
    <location>
        <begin position="167"/>
        <end position="469"/>
    </location>
</feature>